<feature type="transmembrane region" description="Helical" evidence="1">
    <location>
        <begin position="420"/>
        <end position="437"/>
    </location>
</feature>
<name>A0A370QMC6_9GAMM</name>
<keyword evidence="1" id="KW-1133">Transmembrane helix</keyword>
<sequence length="621" mass="70492">MAIAFCPGPACNQDIPERILLFDVDAALNPDGSMDVTEKIRVLVRGELMRHGIYRSLPLQWNRRDGQLYQAEYRLQQILRDGQPEFYQKDGDDKSLTLYIGDPNRTLLPGVHEYVIRYQVSNHFSRYKSWDELYWNVTGSDWTFTIDKVRFSLTLPDNGGVIRIGHDPRINSVDYYTGESNSRGGSAEILYDDSIVTTEPLPPLHGLTVVYTWPRSVLPLVAESAADVAPGAQLLYALLPERGHWLHWVPFLLLCLYALGKFFTRPRPAPARESFRSGRPPEMSPGYMRYVMQRTCDEKVFAADVLNTVVKQAVEVRENADNPQEQALHAINGRNSFGPQMQDSDCLLRDALFGDDRRPVVLRGEHSPRLARIRSLLAAFYHGSREKLLYRTGWPLFWGHVAILLTFLTCAMAYDLNEMFRVFVLYLSTLLFLRPFMRIVSRFIPGEQEEKHWRALPFLLGIVLFQTAVIVALYWLMGSIDFLLLPAGFVGALIGCLVLSYAYYAFMPVYTREGEDQLAQVMEMKGYLLDAADNPESLAHDADELMALSRRILPYALALNCGTQWENAVEQCARRLDGDAAGVIQANDRCVSLFLNLCSAVRTETETERKRHKVTIATGTA</sequence>
<feature type="domain" description="DUF2207" evidence="2">
    <location>
        <begin position="18"/>
        <end position="213"/>
    </location>
</feature>
<evidence type="ECO:0000256" key="1">
    <source>
        <dbReference type="SAM" id="Phobius"/>
    </source>
</evidence>
<keyword evidence="5" id="KW-1185">Reference proteome</keyword>
<feature type="transmembrane region" description="Helical" evidence="1">
    <location>
        <begin position="458"/>
        <end position="477"/>
    </location>
</feature>
<evidence type="ECO:0000259" key="2">
    <source>
        <dbReference type="Pfam" id="PF09972"/>
    </source>
</evidence>
<feature type="transmembrane region" description="Helical" evidence="1">
    <location>
        <begin position="394"/>
        <end position="414"/>
    </location>
</feature>
<protein>
    <submittedName>
        <fullName evidence="4">Putative membrane protein DUF2207</fullName>
    </submittedName>
</protein>
<feature type="transmembrane region" description="Helical" evidence="1">
    <location>
        <begin position="245"/>
        <end position="264"/>
    </location>
</feature>
<feature type="transmembrane region" description="Helical" evidence="1">
    <location>
        <begin position="483"/>
        <end position="504"/>
    </location>
</feature>
<dbReference type="AlphaFoldDB" id="A0A370QMC6"/>
<evidence type="ECO:0000313" key="5">
    <source>
        <dbReference type="Proteomes" id="UP000254848"/>
    </source>
</evidence>
<dbReference type="EMBL" id="QRAP01000007">
    <property type="protein sequence ID" value="RDK89523.1"/>
    <property type="molecule type" value="Genomic_DNA"/>
</dbReference>
<keyword evidence="1" id="KW-0812">Transmembrane</keyword>
<comment type="caution">
    <text evidence="4">The sequence shown here is derived from an EMBL/GenBank/DDBJ whole genome shotgun (WGS) entry which is preliminary data.</text>
</comment>
<accession>A0A370QMC6</accession>
<dbReference type="InterPro" id="IPR018702">
    <property type="entry name" value="DUF2207"/>
</dbReference>
<organism evidence="4 5">
    <name type="scientific">Enterobacillus tribolii</name>
    <dbReference type="NCBI Taxonomy" id="1487935"/>
    <lineage>
        <taxon>Bacteria</taxon>
        <taxon>Pseudomonadati</taxon>
        <taxon>Pseudomonadota</taxon>
        <taxon>Gammaproteobacteria</taxon>
        <taxon>Enterobacterales</taxon>
        <taxon>Hafniaceae</taxon>
        <taxon>Enterobacillus</taxon>
    </lineage>
</organism>
<evidence type="ECO:0000313" key="4">
    <source>
        <dbReference type="EMBL" id="RDK89523.1"/>
    </source>
</evidence>
<dbReference type="Pfam" id="PF09972">
    <property type="entry name" value="DUF2207"/>
    <property type="match status" value="1"/>
</dbReference>
<reference evidence="4 5" key="1">
    <citation type="submission" date="2018-07" db="EMBL/GenBank/DDBJ databases">
        <title>Genomic Encyclopedia of Type Strains, Phase IV (KMG-IV): sequencing the most valuable type-strain genomes for metagenomic binning, comparative biology and taxonomic classification.</title>
        <authorList>
            <person name="Goeker M."/>
        </authorList>
    </citation>
    <scope>NUCLEOTIDE SEQUENCE [LARGE SCALE GENOMIC DNA]</scope>
    <source>
        <strain evidence="4 5">DSM 103736</strain>
    </source>
</reference>
<gene>
    <name evidence="4" type="ORF">C8D90_107175</name>
</gene>
<dbReference type="InterPro" id="IPR048389">
    <property type="entry name" value="YciQ-like_C"/>
</dbReference>
<dbReference type="Proteomes" id="UP000254848">
    <property type="component" value="Unassembled WGS sequence"/>
</dbReference>
<keyword evidence="1" id="KW-0472">Membrane</keyword>
<proteinExistence type="predicted"/>
<feature type="domain" description="Predicted membrane protein YciQ-like C-terminal" evidence="3">
    <location>
        <begin position="280"/>
        <end position="567"/>
    </location>
</feature>
<dbReference type="Pfam" id="PF20990">
    <property type="entry name" value="DUF2207_C"/>
    <property type="match status" value="1"/>
</dbReference>
<evidence type="ECO:0000259" key="3">
    <source>
        <dbReference type="Pfam" id="PF20990"/>
    </source>
</evidence>